<comment type="caution">
    <text evidence="10">The sequence shown here is derived from an EMBL/GenBank/DDBJ whole genome shotgun (WGS) entry which is preliminary data.</text>
</comment>
<keyword evidence="8" id="KW-1133">Transmembrane helix</keyword>
<keyword evidence="5" id="KW-0560">Oxidoreductase</keyword>
<evidence type="ECO:0000256" key="7">
    <source>
        <dbReference type="ARBA" id="ARBA00023014"/>
    </source>
</evidence>
<keyword evidence="3" id="KW-0479">Metal-binding</keyword>
<dbReference type="PROSITE" id="PS00198">
    <property type="entry name" value="4FE4S_FER_1"/>
    <property type="match status" value="1"/>
</dbReference>
<dbReference type="SUPFAM" id="SSF55103">
    <property type="entry name" value="FAD-linked oxidases, C-terminal domain"/>
    <property type="match status" value="1"/>
</dbReference>
<dbReference type="EMBL" id="QEKW01000012">
    <property type="protein sequence ID" value="PVZ06871.1"/>
    <property type="molecule type" value="Genomic_DNA"/>
</dbReference>
<evidence type="ECO:0000313" key="11">
    <source>
        <dbReference type="Proteomes" id="UP000245639"/>
    </source>
</evidence>
<keyword evidence="11" id="KW-1185">Reference proteome</keyword>
<keyword evidence="7" id="KW-0411">Iron-sulfur</keyword>
<name>A0A2U1F3X2_9PSEU</name>
<dbReference type="InterPro" id="IPR016167">
    <property type="entry name" value="FAD-bd_PCMH_sub1"/>
</dbReference>
<accession>A0A2U1F3X2</accession>
<dbReference type="SUPFAM" id="SSF56176">
    <property type="entry name" value="FAD-binding/transporter-associated domain-like"/>
    <property type="match status" value="1"/>
</dbReference>
<evidence type="ECO:0000256" key="4">
    <source>
        <dbReference type="ARBA" id="ARBA00022827"/>
    </source>
</evidence>
<evidence type="ECO:0000256" key="3">
    <source>
        <dbReference type="ARBA" id="ARBA00022723"/>
    </source>
</evidence>
<protein>
    <submittedName>
        <fullName evidence="10">FAD/FMN-containing dehydrogenase</fullName>
    </submittedName>
</protein>
<dbReference type="OrthoDB" id="9770306at2"/>
<dbReference type="Pfam" id="PF02754">
    <property type="entry name" value="CCG"/>
    <property type="match status" value="1"/>
</dbReference>
<comment type="cofactor">
    <cofactor evidence="1">
        <name>FAD</name>
        <dbReference type="ChEBI" id="CHEBI:57692"/>
    </cofactor>
</comment>
<dbReference type="Gene3D" id="1.10.45.10">
    <property type="entry name" value="Vanillyl-alcohol Oxidase, Chain A, domain 4"/>
    <property type="match status" value="1"/>
</dbReference>
<dbReference type="Gene3D" id="3.30.70.2740">
    <property type="match status" value="1"/>
</dbReference>
<keyword evidence="4" id="KW-0274">FAD</keyword>
<keyword evidence="6" id="KW-0408">Iron</keyword>
<dbReference type="Gene3D" id="3.30.43.10">
    <property type="entry name" value="Uridine Diphospho-n-acetylenolpyruvylglucosamine Reductase, domain 2"/>
    <property type="match status" value="1"/>
</dbReference>
<evidence type="ECO:0000256" key="5">
    <source>
        <dbReference type="ARBA" id="ARBA00023002"/>
    </source>
</evidence>
<dbReference type="AlphaFoldDB" id="A0A2U1F3X2"/>
<dbReference type="InterPro" id="IPR016166">
    <property type="entry name" value="FAD-bd_PCMH"/>
</dbReference>
<evidence type="ECO:0000256" key="1">
    <source>
        <dbReference type="ARBA" id="ARBA00001974"/>
    </source>
</evidence>
<dbReference type="InterPro" id="IPR004113">
    <property type="entry name" value="FAD-bd_oxidored_4_C"/>
</dbReference>
<dbReference type="Pfam" id="PF13183">
    <property type="entry name" value="Fer4_8"/>
    <property type="match status" value="1"/>
</dbReference>
<proteinExistence type="predicted"/>
<evidence type="ECO:0000256" key="8">
    <source>
        <dbReference type="SAM" id="Phobius"/>
    </source>
</evidence>
<keyword evidence="2" id="KW-0285">Flavoprotein</keyword>
<dbReference type="GO" id="GO:1903457">
    <property type="term" value="P:lactate catabolic process"/>
    <property type="evidence" value="ECO:0007669"/>
    <property type="project" value="TreeGrafter"/>
</dbReference>
<sequence>MVVHLQDPVVRRRRGEGGALEAALRARVEGEVRFDAGTRATYSTDASNYREVPIGVVVPRSVDDAVAAIAVCHEHGAPVLSRGGGTNLAGSTTNTAVVIDWTKYCDRLVSLDVDARTAVVEPGVALDPLNDQLAPHGLKVGPKPSTHVSCSLGGMIGNNSCGSTAQAYGKMVDSVRRLEVLTHDGERFWCGPTDEEEYTRIVRAGDRRAEIYRRLRELRDTYADDIRARFPDIPRRVSGYNLDSLLPEKGFDVAKALVGSESTLVTVLQAEIDLFTTRQGSTLVVLGYPDVVAAARDVPAVVAHGPAALEGVDQRLVELERRESLSLGAIAQLPQGQAWLLAQFSGDDQDAADRAARSLVEEFRAHDDGPSVELVDEPVSEEQLWEAREAGLAATAYPPLGRETHPGWEDAAVAPDRLGDYLSEFCDLLERYGYGSSAIYGHFGQGCVHCRIPFDLGTAGGIRHYREFVEEAARLVASYGGSLSGEHGDGQARGELLSIMFGDRVVEAFGEVKALFDPHDRMNPGKVVHPRAVDADLRQGVDYRPWQPETWFDYPDDAGKFSNAAARCVGIGKCRGEESGVMCPSYRATREEEHSTRGRARVLFEMLQGDVITDGWRSEEVRDALDLCLACKGCKSDCPVSVDMTTYKAEFLTHHYARRPWRRPLAHWSMGWLPLWAHLATLGRPLARTVNAVTATPGLARVVKTLGGVAPQREVPAFAEQRFTDWFRGRPRDDGAGEAPQGRVLLWPDTFTDHFHPAIARAAVDVLEDAGFEVTIPATTVCCGLTWISTGQLPVAQRVLERTLEVLRPQLHDGTPIVVLEPSCAATFRSDLPELMAGDEDAHRLAGQTVTLAELLVQRAPDWRPGTSLGRDAIAQPHCHQHAIMGTSADRQVMAAAGLDAEILDAGCCGLAGNFGFEAGHYDVSMACAEDKLLPRVRDTADSTLVLADGFSCRSQIEQSGVGRTPVHLAEVLAAAVRGHRPGSRPDDDLAERPARPEGIARAAILAILAGLGAGLAAAGGGALLAAGTAGRRRTA</sequence>
<dbReference type="InterPro" id="IPR017896">
    <property type="entry name" value="4Fe4S_Fe-S-bd"/>
</dbReference>
<dbReference type="GO" id="GO:0071949">
    <property type="term" value="F:FAD binding"/>
    <property type="evidence" value="ECO:0007669"/>
    <property type="project" value="InterPro"/>
</dbReference>
<dbReference type="Proteomes" id="UP000245639">
    <property type="component" value="Unassembled WGS sequence"/>
</dbReference>
<dbReference type="InterPro" id="IPR016169">
    <property type="entry name" value="FAD-bd_PCMH_sub2"/>
</dbReference>
<dbReference type="PANTHER" id="PTHR11748:SF119">
    <property type="entry name" value="D-2-HYDROXYGLUTARATE DEHYDROGENASE"/>
    <property type="match status" value="1"/>
</dbReference>
<evidence type="ECO:0000256" key="6">
    <source>
        <dbReference type="ARBA" id="ARBA00023004"/>
    </source>
</evidence>
<dbReference type="InterPro" id="IPR017900">
    <property type="entry name" value="4Fe4S_Fe_S_CS"/>
</dbReference>
<dbReference type="InterPro" id="IPR004017">
    <property type="entry name" value="Cys_rich_dom"/>
</dbReference>
<dbReference type="Gene3D" id="3.30.465.10">
    <property type="match status" value="1"/>
</dbReference>
<dbReference type="GO" id="GO:0004458">
    <property type="term" value="F:D-lactate dehydrogenase (cytochrome) activity"/>
    <property type="evidence" value="ECO:0007669"/>
    <property type="project" value="TreeGrafter"/>
</dbReference>
<organism evidence="10 11">
    <name type="scientific">Actinomycetospora cinnamomea</name>
    <dbReference type="NCBI Taxonomy" id="663609"/>
    <lineage>
        <taxon>Bacteria</taxon>
        <taxon>Bacillati</taxon>
        <taxon>Actinomycetota</taxon>
        <taxon>Actinomycetes</taxon>
        <taxon>Pseudonocardiales</taxon>
        <taxon>Pseudonocardiaceae</taxon>
        <taxon>Actinomycetospora</taxon>
    </lineage>
</organism>
<dbReference type="InterPro" id="IPR006094">
    <property type="entry name" value="Oxid_FAD_bind_N"/>
</dbReference>
<dbReference type="GO" id="GO:0051536">
    <property type="term" value="F:iron-sulfur cluster binding"/>
    <property type="evidence" value="ECO:0007669"/>
    <property type="project" value="UniProtKB-KW"/>
</dbReference>
<dbReference type="Pfam" id="PF02913">
    <property type="entry name" value="FAD-oxidase_C"/>
    <property type="match status" value="1"/>
</dbReference>
<feature type="domain" description="FAD-binding PCMH-type" evidence="9">
    <location>
        <begin position="49"/>
        <end position="277"/>
    </location>
</feature>
<keyword evidence="8" id="KW-0472">Membrane</keyword>
<dbReference type="PROSITE" id="PS51387">
    <property type="entry name" value="FAD_PCMH"/>
    <property type="match status" value="1"/>
</dbReference>
<feature type="transmembrane region" description="Helical" evidence="8">
    <location>
        <begin position="1003"/>
        <end position="1027"/>
    </location>
</feature>
<evidence type="ECO:0000259" key="9">
    <source>
        <dbReference type="PROSITE" id="PS51387"/>
    </source>
</evidence>
<keyword evidence="8" id="KW-0812">Transmembrane</keyword>
<dbReference type="Pfam" id="PF01565">
    <property type="entry name" value="FAD_binding_4"/>
    <property type="match status" value="1"/>
</dbReference>
<reference evidence="10 11" key="1">
    <citation type="submission" date="2018-04" db="EMBL/GenBank/DDBJ databases">
        <title>Genomic Encyclopedia of Type Strains, Phase IV (KMG-IV): sequencing the most valuable type-strain genomes for metagenomic binning, comparative biology and taxonomic classification.</title>
        <authorList>
            <person name="Goeker M."/>
        </authorList>
    </citation>
    <scope>NUCLEOTIDE SEQUENCE [LARGE SCALE GENOMIC DNA]</scope>
    <source>
        <strain evidence="10 11">DSM 45771</strain>
    </source>
</reference>
<dbReference type="InterPro" id="IPR036318">
    <property type="entry name" value="FAD-bd_PCMH-like_sf"/>
</dbReference>
<dbReference type="SUPFAM" id="SSF46548">
    <property type="entry name" value="alpha-helical ferredoxin"/>
    <property type="match status" value="1"/>
</dbReference>
<dbReference type="InterPro" id="IPR016171">
    <property type="entry name" value="Vanillyl_alc_oxidase_C-sub2"/>
</dbReference>
<gene>
    <name evidence="10" type="ORF">C8D89_11264</name>
</gene>
<evidence type="ECO:0000256" key="2">
    <source>
        <dbReference type="ARBA" id="ARBA00022630"/>
    </source>
</evidence>
<dbReference type="RefSeq" id="WP_116709907.1">
    <property type="nucleotide sequence ID" value="NZ_QEKW01000012.1"/>
</dbReference>
<dbReference type="InterPro" id="IPR016164">
    <property type="entry name" value="FAD-linked_Oxase-like_C"/>
</dbReference>
<evidence type="ECO:0000313" key="10">
    <source>
        <dbReference type="EMBL" id="PVZ06871.1"/>
    </source>
</evidence>
<dbReference type="GO" id="GO:0008720">
    <property type="term" value="F:D-lactate dehydrogenase (NAD+) activity"/>
    <property type="evidence" value="ECO:0007669"/>
    <property type="project" value="TreeGrafter"/>
</dbReference>
<dbReference type="PANTHER" id="PTHR11748">
    <property type="entry name" value="D-LACTATE DEHYDROGENASE"/>
    <property type="match status" value="1"/>
</dbReference>
<dbReference type="GO" id="GO:0046872">
    <property type="term" value="F:metal ion binding"/>
    <property type="evidence" value="ECO:0007669"/>
    <property type="project" value="UniProtKB-KW"/>
</dbReference>